<dbReference type="AlphaFoldDB" id="A0A6N7S773"/>
<evidence type="ECO:0000256" key="1">
    <source>
        <dbReference type="SAM" id="Phobius"/>
    </source>
</evidence>
<dbReference type="EMBL" id="WKPJ01000010">
    <property type="protein sequence ID" value="MSA89388.1"/>
    <property type="molecule type" value="Genomic_DNA"/>
</dbReference>
<proteinExistence type="predicted"/>
<evidence type="ECO:0000313" key="5">
    <source>
        <dbReference type="Proteomes" id="UP000480929"/>
    </source>
</evidence>
<evidence type="ECO:0000313" key="4">
    <source>
        <dbReference type="Proteomes" id="UP000433575"/>
    </source>
</evidence>
<dbReference type="Proteomes" id="UP000480929">
    <property type="component" value="Unassembled WGS sequence"/>
</dbReference>
<dbReference type="Proteomes" id="UP000433575">
    <property type="component" value="Unassembled WGS sequence"/>
</dbReference>
<keyword evidence="5" id="KW-1185">Reference proteome</keyword>
<feature type="transmembrane region" description="Helical" evidence="1">
    <location>
        <begin position="70"/>
        <end position="89"/>
    </location>
</feature>
<keyword evidence="1" id="KW-0812">Transmembrane</keyword>
<dbReference type="RefSeq" id="WP_154238679.1">
    <property type="nucleotide sequence ID" value="NZ_WKPI01000011.1"/>
</dbReference>
<reference evidence="4 5" key="1">
    <citation type="journal article" date="2019" name="Nat. Med.">
        <title>A library of human gut bacterial isolates paired with longitudinal multiomics data enables mechanistic microbiome research.</title>
        <authorList>
            <person name="Poyet M."/>
            <person name="Groussin M."/>
            <person name="Gibbons S.M."/>
            <person name="Avila-Pacheco J."/>
            <person name="Jiang X."/>
            <person name="Kearney S.M."/>
            <person name="Perrotta A.R."/>
            <person name="Berdy B."/>
            <person name="Zhao S."/>
            <person name="Lieberman T.D."/>
            <person name="Swanson P.K."/>
            <person name="Smith M."/>
            <person name="Roesemann S."/>
            <person name="Alexander J.E."/>
            <person name="Rich S.A."/>
            <person name="Livny J."/>
            <person name="Vlamakis H."/>
            <person name="Clish C."/>
            <person name="Bullock K."/>
            <person name="Deik A."/>
            <person name="Scott J."/>
            <person name="Pierce K.A."/>
            <person name="Xavier R.J."/>
            <person name="Alm E.J."/>
        </authorList>
    </citation>
    <scope>NUCLEOTIDE SEQUENCE [LARGE SCALE GENOMIC DNA]</scope>
    <source>
        <strain evidence="2 4">BIOML-A4</strain>
        <strain evidence="3 5">BIOML-A5</strain>
    </source>
</reference>
<sequence length="90" mass="10566">MKGRIEQPLSPARWEKLMKFYQLFFGFFFLIFALVLYWDHVFALGTLFLILALSLLPLKLFDRISNMELSLIRFFCAVGILIIFLTEIVG</sequence>
<name>A0A6N7S773_9FIRM</name>
<keyword evidence="1" id="KW-1133">Transmembrane helix</keyword>
<gene>
    <name evidence="3" type="ORF">GKD88_08020</name>
    <name evidence="2" type="ORF">GKE08_08615</name>
</gene>
<feature type="transmembrane region" description="Helical" evidence="1">
    <location>
        <begin position="44"/>
        <end position="61"/>
    </location>
</feature>
<organism evidence="2 4">
    <name type="scientific">Holdemania massiliensis</name>
    <dbReference type="NCBI Taxonomy" id="1468449"/>
    <lineage>
        <taxon>Bacteria</taxon>
        <taxon>Bacillati</taxon>
        <taxon>Bacillota</taxon>
        <taxon>Erysipelotrichia</taxon>
        <taxon>Erysipelotrichales</taxon>
        <taxon>Erysipelotrichaceae</taxon>
        <taxon>Holdemania</taxon>
    </lineage>
</organism>
<protein>
    <submittedName>
        <fullName evidence="2">Uncharacterized protein</fullName>
    </submittedName>
</protein>
<evidence type="ECO:0000313" key="2">
    <source>
        <dbReference type="EMBL" id="MSA89388.1"/>
    </source>
</evidence>
<comment type="caution">
    <text evidence="2">The sequence shown here is derived from an EMBL/GenBank/DDBJ whole genome shotgun (WGS) entry which is preliminary data.</text>
</comment>
<feature type="transmembrane region" description="Helical" evidence="1">
    <location>
        <begin position="20"/>
        <end position="38"/>
    </location>
</feature>
<dbReference type="EMBL" id="WKPI01000011">
    <property type="protein sequence ID" value="MSC33066.1"/>
    <property type="molecule type" value="Genomic_DNA"/>
</dbReference>
<evidence type="ECO:0000313" key="3">
    <source>
        <dbReference type="EMBL" id="MSC33066.1"/>
    </source>
</evidence>
<keyword evidence="1" id="KW-0472">Membrane</keyword>
<accession>A0A6N7S773</accession>